<dbReference type="Proteomes" id="UP000308133">
    <property type="component" value="Unassembled WGS sequence"/>
</dbReference>
<evidence type="ECO:0000313" key="3">
    <source>
        <dbReference type="EMBL" id="TKX26613.1"/>
    </source>
</evidence>
<comment type="caution">
    <text evidence="3">The sequence shown here is derived from an EMBL/GenBank/DDBJ whole genome shotgun (WGS) entry which is preliminary data.</text>
</comment>
<dbReference type="InterPro" id="IPR008811">
    <property type="entry name" value="Glycosyl_hydrolases_36"/>
</dbReference>
<organism evidence="3 4">
    <name type="scientific">Elsinoe australis</name>
    <dbReference type="NCBI Taxonomy" id="40998"/>
    <lineage>
        <taxon>Eukaryota</taxon>
        <taxon>Fungi</taxon>
        <taxon>Dikarya</taxon>
        <taxon>Ascomycota</taxon>
        <taxon>Pezizomycotina</taxon>
        <taxon>Dothideomycetes</taxon>
        <taxon>Dothideomycetidae</taxon>
        <taxon>Myriangiales</taxon>
        <taxon>Elsinoaceae</taxon>
        <taxon>Elsinoe</taxon>
    </lineage>
</organism>
<comment type="similarity">
    <text evidence="1">Belongs to the glycosyl hydrolases 36 family.</text>
</comment>
<proteinExistence type="inferred from homology"/>
<dbReference type="PANTHER" id="PTHR31268:SF32">
    <property type="entry name" value="GALACTINOL--SUCROSE GALACTOSYLTRANSFERASE 2-RELATED"/>
    <property type="match status" value="1"/>
</dbReference>
<sequence length="424" mass="46989">MSGKTANVVTEEDVRMMYDDFYKFLTECGVNSVKADNGFYPDYVEATGDRRELIYSYQDAFMQAAEKHFGHRAISCMSQTPQNLFYSFLDNGKRPPYAVRNSDDFFPDAPESHTWHIFCNAHNSVLTQHLNILPDWDMFQTAGANAYMHAAARCLSGGPIYITDVPGEHDIDLINQMVAIGFDGRHRILRPGIIGRATEVYDKPHDRRFLRVGAGHLSVRYLGLFNMGEGESMELVTLEAMTRTKSAGSYVVTKHYQKGKKVYVLYNPSDVVPVKLQPNGGHDILAAHPIIKVGSLECAVLGLVGRMTGAAVLESPVRAEEDAAGPGYSISVTIKALGPLAIWLKDGKVYRGDGGIKAHICFPHKNRVQTREVKEIQLGLADDTIAFDIESAWADLVHDSNGTRIPVEDKQALRELDVIISVQA</sequence>
<dbReference type="SUPFAM" id="SSF51445">
    <property type="entry name" value="(Trans)glycosidases"/>
    <property type="match status" value="1"/>
</dbReference>
<reference evidence="3 4" key="1">
    <citation type="submission" date="2018-02" db="EMBL/GenBank/DDBJ databases">
        <title>Draft genome sequences of Elsinoe sp., causing black scab on jojoba.</title>
        <authorList>
            <person name="Stodart B."/>
            <person name="Jeffress S."/>
            <person name="Ash G."/>
            <person name="Arun Chinnappa K."/>
        </authorList>
    </citation>
    <scope>NUCLEOTIDE SEQUENCE [LARGE SCALE GENOMIC DNA]</scope>
    <source>
        <strain evidence="3 4">Hillstone_2</strain>
    </source>
</reference>
<dbReference type="InterPro" id="IPR017853">
    <property type="entry name" value="GH"/>
</dbReference>
<protein>
    <submittedName>
        <fullName evidence="3">Raffinose synthase-like protein 1</fullName>
    </submittedName>
</protein>
<evidence type="ECO:0000313" key="4">
    <source>
        <dbReference type="Proteomes" id="UP000308133"/>
    </source>
</evidence>
<dbReference type="PANTHER" id="PTHR31268">
    <property type="match status" value="1"/>
</dbReference>
<keyword evidence="2" id="KW-0119">Carbohydrate metabolism</keyword>
<dbReference type="AlphaFoldDB" id="A0A4U7B5D9"/>
<evidence type="ECO:0000256" key="1">
    <source>
        <dbReference type="ARBA" id="ARBA00007240"/>
    </source>
</evidence>
<dbReference type="EMBL" id="PTQR01000012">
    <property type="protein sequence ID" value="TKX26613.1"/>
    <property type="molecule type" value="Genomic_DNA"/>
</dbReference>
<gene>
    <name evidence="3" type="ORF">C1H76_1145</name>
</gene>
<name>A0A4U7B5D9_9PEZI</name>
<accession>A0A4U7B5D9</accession>
<dbReference type="Pfam" id="PF05691">
    <property type="entry name" value="Raffinose_syn"/>
    <property type="match status" value="1"/>
</dbReference>
<evidence type="ECO:0000256" key="2">
    <source>
        <dbReference type="ARBA" id="ARBA00023277"/>
    </source>
</evidence>